<organism evidence="2 3">
    <name type="scientific">Labrys neptuniae</name>
    <dbReference type="NCBI Taxonomy" id="376174"/>
    <lineage>
        <taxon>Bacteria</taxon>
        <taxon>Pseudomonadati</taxon>
        <taxon>Pseudomonadota</taxon>
        <taxon>Alphaproteobacteria</taxon>
        <taxon>Hyphomicrobiales</taxon>
        <taxon>Xanthobacteraceae</taxon>
        <taxon>Labrys</taxon>
    </lineage>
</organism>
<protein>
    <submittedName>
        <fullName evidence="2">GNAT family N-acetyltransferase</fullName>
        <ecNumber evidence="2">2.3.1.-</ecNumber>
    </submittedName>
</protein>
<dbReference type="InterPro" id="IPR016181">
    <property type="entry name" value="Acyl_CoA_acyltransferase"/>
</dbReference>
<dbReference type="PANTHER" id="PTHR43792">
    <property type="entry name" value="GNAT FAMILY, PUTATIVE (AFU_ORTHOLOGUE AFUA_3G00765)-RELATED-RELATED"/>
    <property type="match status" value="1"/>
</dbReference>
<evidence type="ECO:0000313" key="2">
    <source>
        <dbReference type="EMBL" id="MFC2254524.1"/>
    </source>
</evidence>
<accession>A0ABV6ZQT2</accession>
<keyword evidence="2" id="KW-0012">Acyltransferase</keyword>
<sequence length="309" mass="34607">MQCQPTAVVVLEACGGAHYWARELVARSHEVKLIASQCVRPFVKRQKNDMAGAEAIAIAARQPEIRFVEPKTPGQHARAVVFRVREPIVRQRIELENALRAVLYEFGQTVPRGIAHILNTERESNVSAGMADTPPLVFETPRLILRASRRADAKTLYEEYTGRKEATRYLQRGPHPSQIRTEMAIDVWGEANWSKTSRFIWSILRRPEEKPVGLFLMFIEGSRAEIHYGLGPSYWGQGLASEAGIAAMNWVMGESTISEISTICAAEHTASLRVLEKIGLRRSRLLSGELLLASTGTTVDAWLCSWKRS</sequence>
<comment type="caution">
    <text evidence="2">The sequence shown here is derived from an EMBL/GenBank/DDBJ whole genome shotgun (WGS) entry which is preliminary data.</text>
</comment>
<name>A0ABV6ZQT2_9HYPH</name>
<dbReference type="GO" id="GO:0016746">
    <property type="term" value="F:acyltransferase activity"/>
    <property type="evidence" value="ECO:0007669"/>
    <property type="project" value="UniProtKB-KW"/>
</dbReference>
<dbReference type="Proteomes" id="UP001595190">
    <property type="component" value="Unassembled WGS sequence"/>
</dbReference>
<dbReference type="EMBL" id="JBHGPK010000035">
    <property type="protein sequence ID" value="MFC2254524.1"/>
    <property type="molecule type" value="Genomic_DNA"/>
</dbReference>
<dbReference type="InterPro" id="IPR051531">
    <property type="entry name" value="N-acetyltransferase"/>
</dbReference>
<dbReference type="Pfam" id="PF13302">
    <property type="entry name" value="Acetyltransf_3"/>
    <property type="match status" value="1"/>
</dbReference>
<keyword evidence="2" id="KW-0808">Transferase</keyword>
<proteinExistence type="predicted"/>
<feature type="domain" description="N-acetyltransferase" evidence="1">
    <location>
        <begin position="143"/>
        <end position="297"/>
    </location>
</feature>
<evidence type="ECO:0000313" key="3">
    <source>
        <dbReference type="Proteomes" id="UP001595190"/>
    </source>
</evidence>
<dbReference type="EC" id="2.3.1.-" evidence="2"/>
<reference evidence="2 3" key="1">
    <citation type="submission" date="2024-09" db="EMBL/GenBank/DDBJ databases">
        <title>Description of Labrys sedimenti sp. nov., isolated from a diclofenac-degrading enrichment culture, and genome-based reclassification of Labrys portucalensis as a later heterotypic synonym of Labrys neptuniae.</title>
        <authorList>
            <person name="Tancsics A."/>
            <person name="Csepanyi A."/>
        </authorList>
    </citation>
    <scope>NUCLEOTIDE SEQUENCE [LARGE SCALE GENOMIC DNA]</scope>
    <source>
        <strain evidence="2 3">LMG 23412</strain>
    </source>
</reference>
<dbReference type="SUPFAM" id="SSF55729">
    <property type="entry name" value="Acyl-CoA N-acyltransferases (Nat)"/>
    <property type="match status" value="1"/>
</dbReference>
<dbReference type="Gene3D" id="3.40.630.30">
    <property type="match status" value="1"/>
</dbReference>
<dbReference type="PROSITE" id="PS51186">
    <property type="entry name" value="GNAT"/>
    <property type="match status" value="1"/>
</dbReference>
<gene>
    <name evidence="2" type="ORF">ACETRX_33255</name>
</gene>
<dbReference type="RefSeq" id="WP_394315200.1">
    <property type="nucleotide sequence ID" value="NZ_JBHGPK010000035.1"/>
</dbReference>
<dbReference type="PANTHER" id="PTHR43792:SF13">
    <property type="entry name" value="ACETYLTRANSFERASE"/>
    <property type="match status" value="1"/>
</dbReference>
<evidence type="ECO:0000259" key="1">
    <source>
        <dbReference type="PROSITE" id="PS51186"/>
    </source>
</evidence>
<dbReference type="InterPro" id="IPR000182">
    <property type="entry name" value="GNAT_dom"/>
</dbReference>